<comment type="subcellular location">
    <subcellularLocation>
        <location evidence="1">Cell membrane</location>
        <topology evidence="1">Multi-pass membrane protein</topology>
    </subcellularLocation>
</comment>
<proteinExistence type="predicted"/>
<evidence type="ECO:0000256" key="6">
    <source>
        <dbReference type="SAM" id="MobiDB-lite"/>
    </source>
</evidence>
<dbReference type="EMBL" id="CP042425">
    <property type="protein sequence ID" value="QEL14698.1"/>
    <property type="molecule type" value="Genomic_DNA"/>
</dbReference>
<dbReference type="PANTHER" id="PTHR42709">
    <property type="entry name" value="ALKALINE PHOSPHATASE LIKE PROTEIN"/>
    <property type="match status" value="1"/>
</dbReference>
<sequence length="297" mass="32809">MIEYFSRFGYVGIAAAIILTGFGLPMPEELPVLFSGVLIGHADTPGPDGVLDANRLRWWIMVPVVIVAIVTGDGLLYAVGRRWGHKLFENGWVKRRIITPETRTAIEKNFQERGVMVLLTARLTPGIRTPIFLMAGHYRVSFAKFLLADGLYAIPGVMAMFWVAYWFTDQVLLVFHKIEHYKQLATFGILSAAVGIVLYKLFFDRKTATGSPKEVPILAKPVEKVTEAVEHVVEKAATKAYDVVVHHIHHDAKPPEDGGPPEDVKLPEPSANGSSHHAKDAITTESPKLPPTQVFPG</sequence>
<evidence type="ECO:0000256" key="2">
    <source>
        <dbReference type="ARBA" id="ARBA00022475"/>
    </source>
</evidence>
<name>A0A5C1ACD3_9BACT</name>
<dbReference type="InterPro" id="IPR051311">
    <property type="entry name" value="DedA_domain"/>
</dbReference>
<evidence type="ECO:0000313" key="10">
    <source>
        <dbReference type="Proteomes" id="UP000324974"/>
    </source>
</evidence>
<evidence type="ECO:0000256" key="3">
    <source>
        <dbReference type="ARBA" id="ARBA00022692"/>
    </source>
</evidence>
<dbReference type="GO" id="GO:0005886">
    <property type="term" value="C:plasma membrane"/>
    <property type="evidence" value="ECO:0007669"/>
    <property type="project" value="UniProtKB-SubCell"/>
</dbReference>
<protein>
    <submittedName>
        <fullName evidence="9">DedA family protein</fullName>
    </submittedName>
</protein>
<dbReference type="OrthoDB" id="9813426at2"/>
<dbReference type="RefSeq" id="WP_149109574.1">
    <property type="nucleotide sequence ID" value="NZ_CP042425.1"/>
</dbReference>
<dbReference type="Proteomes" id="UP000324974">
    <property type="component" value="Chromosome"/>
</dbReference>
<evidence type="ECO:0000256" key="5">
    <source>
        <dbReference type="ARBA" id="ARBA00023136"/>
    </source>
</evidence>
<keyword evidence="5 7" id="KW-0472">Membrane</keyword>
<dbReference type="AlphaFoldDB" id="A0A5C1ACD3"/>
<gene>
    <name evidence="9" type="ORF">PX52LOC_01591</name>
</gene>
<feature type="transmembrane region" description="Helical" evidence="7">
    <location>
        <begin position="58"/>
        <end position="79"/>
    </location>
</feature>
<feature type="transmembrane region" description="Helical" evidence="7">
    <location>
        <begin position="7"/>
        <end position="26"/>
    </location>
</feature>
<keyword evidence="2" id="KW-1003">Cell membrane</keyword>
<feature type="transmembrane region" description="Helical" evidence="7">
    <location>
        <begin position="142"/>
        <end position="164"/>
    </location>
</feature>
<accession>A0A5C1ACD3</accession>
<reference evidence="10" key="1">
    <citation type="submission" date="2019-08" db="EMBL/GenBank/DDBJ databases">
        <title>Limnoglobus roseus gen. nov., sp. nov., a novel freshwater planctomycete with a giant genome from the family Gemmataceae.</title>
        <authorList>
            <person name="Kulichevskaya I.S."/>
            <person name="Naumoff D.G."/>
            <person name="Miroshnikov K."/>
            <person name="Ivanova A."/>
            <person name="Philippov D.A."/>
            <person name="Hakobyan A."/>
            <person name="Rijpstra I.C."/>
            <person name="Sinninghe Damste J.S."/>
            <person name="Liesack W."/>
            <person name="Dedysh S.N."/>
        </authorList>
    </citation>
    <scope>NUCLEOTIDE SEQUENCE [LARGE SCALE GENOMIC DNA]</scope>
    <source>
        <strain evidence="10">PX52</strain>
    </source>
</reference>
<keyword evidence="10" id="KW-1185">Reference proteome</keyword>
<dbReference type="KEGG" id="lrs:PX52LOC_01591"/>
<feature type="domain" description="VTT" evidence="8">
    <location>
        <begin position="58"/>
        <end position="159"/>
    </location>
</feature>
<evidence type="ECO:0000256" key="4">
    <source>
        <dbReference type="ARBA" id="ARBA00022989"/>
    </source>
</evidence>
<evidence type="ECO:0000256" key="1">
    <source>
        <dbReference type="ARBA" id="ARBA00004651"/>
    </source>
</evidence>
<feature type="compositionally biased region" description="Basic and acidic residues" evidence="6">
    <location>
        <begin position="251"/>
        <end position="266"/>
    </location>
</feature>
<evidence type="ECO:0000256" key="7">
    <source>
        <dbReference type="SAM" id="Phobius"/>
    </source>
</evidence>
<dbReference type="Pfam" id="PF09335">
    <property type="entry name" value="VTT_dom"/>
    <property type="match status" value="1"/>
</dbReference>
<dbReference type="PANTHER" id="PTHR42709:SF6">
    <property type="entry name" value="UNDECAPRENYL PHOSPHATE TRANSPORTER A"/>
    <property type="match status" value="1"/>
</dbReference>
<evidence type="ECO:0000313" key="9">
    <source>
        <dbReference type="EMBL" id="QEL14698.1"/>
    </source>
</evidence>
<keyword evidence="3 7" id="KW-0812">Transmembrane</keyword>
<organism evidence="9 10">
    <name type="scientific">Limnoglobus roseus</name>
    <dbReference type="NCBI Taxonomy" id="2598579"/>
    <lineage>
        <taxon>Bacteria</taxon>
        <taxon>Pseudomonadati</taxon>
        <taxon>Planctomycetota</taxon>
        <taxon>Planctomycetia</taxon>
        <taxon>Gemmatales</taxon>
        <taxon>Gemmataceae</taxon>
        <taxon>Limnoglobus</taxon>
    </lineage>
</organism>
<feature type="transmembrane region" description="Helical" evidence="7">
    <location>
        <begin position="184"/>
        <end position="203"/>
    </location>
</feature>
<dbReference type="InterPro" id="IPR032816">
    <property type="entry name" value="VTT_dom"/>
</dbReference>
<evidence type="ECO:0000259" key="8">
    <source>
        <dbReference type="Pfam" id="PF09335"/>
    </source>
</evidence>
<keyword evidence="4 7" id="KW-1133">Transmembrane helix</keyword>
<feature type="region of interest" description="Disordered" evidence="6">
    <location>
        <begin position="250"/>
        <end position="297"/>
    </location>
</feature>